<dbReference type="NCBIfam" id="TIGR00575">
    <property type="entry name" value="dnlj"/>
    <property type="match status" value="1"/>
</dbReference>
<evidence type="ECO:0000256" key="11">
    <source>
        <dbReference type="HAMAP-Rule" id="MF_01588"/>
    </source>
</evidence>
<dbReference type="PANTHER" id="PTHR23389:SF9">
    <property type="entry name" value="DNA LIGASE"/>
    <property type="match status" value="1"/>
</dbReference>
<feature type="binding site" evidence="11">
    <location>
        <position position="438"/>
    </location>
    <ligand>
        <name>Zn(2+)</name>
        <dbReference type="ChEBI" id="CHEBI:29105"/>
    </ligand>
</feature>
<comment type="similarity">
    <text evidence="11">Belongs to the NAD-dependent DNA ligase family. LigA subfamily.</text>
</comment>
<dbReference type="PROSITE" id="PS01056">
    <property type="entry name" value="DNA_LIGASE_N2"/>
    <property type="match status" value="1"/>
</dbReference>
<keyword evidence="3 11" id="KW-0235">DNA replication</keyword>
<dbReference type="CDD" id="cd17748">
    <property type="entry name" value="BRCT_DNA_ligase_like"/>
    <property type="match status" value="1"/>
</dbReference>
<dbReference type="InterPro" id="IPR033136">
    <property type="entry name" value="DNA_ligase_CS"/>
</dbReference>
<dbReference type="GO" id="GO:0003911">
    <property type="term" value="F:DNA ligase (NAD+) activity"/>
    <property type="evidence" value="ECO:0007669"/>
    <property type="project" value="UniProtKB-EC"/>
</dbReference>
<comment type="caution">
    <text evidence="14">The sequence shown here is derived from an EMBL/GenBank/DDBJ whole genome shotgun (WGS) entry which is preliminary data.</text>
</comment>
<reference evidence="15" key="1">
    <citation type="journal article" date="2019" name="Int. J. Syst. Evol. Microbiol.">
        <title>The Global Catalogue of Microorganisms (GCM) 10K type strain sequencing project: providing services to taxonomists for standard genome sequencing and annotation.</title>
        <authorList>
            <consortium name="The Broad Institute Genomics Platform"/>
            <consortium name="The Broad Institute Genome Sequencing Center for Infectious Disease"/>
            <person name="Wu L."/>
            <person name="Ma J."/>
        </authorList>
    </citation>
    <scope>NUCLEOTIDE SEQUENCE [LARGE SCALE GENOMIC DNA]</scope>
    <source>
        <strain evidence="15">KCTC 52237</strain>
    </source>
</reference>
<dbReference type="NCBIfam" id="NF005932">
    <property type="entry name" value="PRK07956.1"/>
    <property type="match status" value="1"/>
</dbReference>
<dbReference type="PIRSF" id="PIRSF001604">
    <property type="entry name" value="LigA"/>
    <property type="match status" value="1"/>
</dbReference>
<dbReference type="InterPro" id="IPR004149">
    <property type="entry name" value="Znf_DNAligase_C4"/>
</dbReference>
<dbReference type="InterPro" id="IPR013839">
    <property type="entry name" value="DNAligase_adenylation"/>
</dbReference>
<feature type="binding site" evidence="11">
    <location>
        <begin position="87"/>
        <end position="88"/>
    </location>
    <ligand>
        <name>NAD(+)</name>
        <dbReference type="ChEBI" id="CHEBI:57540"/>
    </ligand>
</feature>
<dbReference type="EMBL" id="JBHRTF010000003">
    <property type="protein sequence ID" value="MFC3115594.1"/>
    <property type="molecule type" value="Genomic_DNA"/>
</dbReference>
<protein>
    <recommendedName>
        <fullName evidence="11 12">DNA ligase</fullName>
        <ecNumber evidence="11 12">6.5.1.2</ecNumber>
    </recommendedName>
    <alternativeName>
        <fullName evidence="11">Polydeoxyribonucleotide synthase [NAD(+)]</fullName>
    </alternativeName>
</protein>
<dbReference type="InterPro" id="IPR004150">
    <property type="entry name" value="NAD_DNA_ligase_OB"/>
</dbReference>
<dbReference type="Gene3D" id="1.10.150.20">
    <property type="entry name" value="5' to 3' exonuclease, C-terminal subdomain"/>
    <property type="match status" value="2"/>
</dbReference>
<dbReference type="Pfam" id="PF03119">
    <property type="entry name" value="DNA_ligase_ZBD"/>
    <property type="match status" value="1"/>
</dbReference>
<gene>
    <name evidence="11 14" type="primary">ligA</name>
    <name evidence="14" type="ORF">ACFODX_08500</name>
</gene>
<organism evidence="14 15">
    <name type="scientific">Cellvibrio fontiphilus</name>
    <dbReference type="NCBI Taxonomy" id="1815559"/>
    <lineage>
        <taxon>Bacteria</taxon>
        <taxon>Pseudomonadati</taxon>
        <taxon>Pseudomonadota</taxon>
        <taxon>Gammaproteobacteria</taxon>
        <taxon>Cellvibrionales</taxon>
        <taxon>Cellvibrionaceae</taxon>
        <taxon>Cellvibrio</taxon>
    </lineage>
</organism>
<keyword evidence="11" id="KW-0464">Manganese</keyword>
<keyword evidence="6 11" id="KW-0862">Zinc</keyword>
<dbReference type="InterPro" id="IPR001679">
    <property type="entry name" value="DNA_ligase"/>
</dbReference>
<dbReference type="Pfam" id="PF14520">
    <property type="entry name" value="HHH_5"/>
    <property type="match status" value="1"/>
</dbReference>
<evidence type="ECO:0000256" key="12">
    <source>
        <dbReference type="RuleBase" id="RU000618"/>
    </source>
</evidence>
<dbReference type="InterPro" id="IPR012340">
    <property type="entry name" value="NA-bd_OB-fold"/>
</dbReference>
<dbReference type="HAMAP" id="MF_01588">
    <property type="entry name" value="DNA_ligase_A"/>
    <property type="match status" value="1"/>
</dbReference>
<feature type="domain" description="BRCT" evidence="13">
    <location>
        <begin position="597"/>
        <end position="675"/>
    </location>
</feature>
<evidence type="ECO:0000256" key="9">
    <source>
        <dbReference type="ARBA" id="ARBA00023204"/>
    </source>
</evidence>
<evidence type="ECO:0000256" key="3">
    <source>
        <dbReference type="ARBA" id="ARBA00022705"/>
    </source>
</evidence>
<dbReference type="Pfam" id="PF03120">
    <property type="entry name" value="OB_DNA_ligase"/>
    <property type="match status" value="1"/>
</dbReference>
<proteinExistence type="inferred from homology"/>
<dbReference type="InterPro" id="IPR003583">
    <property type="entry name" value="Hlx-hairpin-Hlx_DNA-bd_motif"/>
</dbReference>
<dbReference type="InterPro" id="IPR018239">
    <property type="entry name" value="DNA_ligase_AS"/>
</dbReference>
<comment type="cofactor">
    <cofactor evidence="11">
        <name>Mg(2+)</name>
        <dbReference type="ChEBI" id="CHEBI:18420"/>
    </cofactor>
    <cofactor evidence="11">
        <name>Mn(2+)</name>
        <dbReference type="ChEBI" id="CHEBI:29035"/>
    </cofactor>
</comment>
<dbReference type="InterPro" id="IPR041663">
    <property type="entry name" value="DisA/LigA_HHH"/>
</dbReference>
<evidence type="ECO:0000256" key="10">
    <source>
        <dbReference type="ARBA" id="ARBA00034005"/>
    </source>
</evidence>
<dbReference type="SUPFAM" id="SSF50249">
    <property type="entry name" value="Nucleic acid-binding proteins"/>
    <property type="match status" value="1"/>
</dbReference>
<evidence type="ECO:0000259" key="13">
    <source>
        <dbReference type="PROSITE" id="PS50172"/>
    </source>
</evidence>
<evidence type="ECO:0000256" key="8">
    <source>
        <dbReference type="ARBA" id="ARBA00023027"/>
    </source>
</evidence>
<feature type="binding site" evidence="11">
    <location>
        <position position="320"/>
    </location>
    <ligand>
        <name>NAD(+)</name>
        <dbReference type="ChEBI" id="CHEBI:57540"/>
    </ligand>
</feature>
<dbReference type="Gene3D" id="6.20.10.30">
    <property type="match status" value="1"/>
</dbReference>
<evidence type="ECO:0000313" key="14">
    <source>
        <dbReference type="EMBL" id="MFC3115594.1"/>
    </source>
</evidence>
<dbReference type="SUPFAM" id="SSF56091">
    <property type="entry name" value="DNA ligase/mRNA capping enzyme, catalytic domain"/>
    <property type="match status" value="1"/>
</dbReference>
<dbReference type="Proteomes" id="UP001595555">
    <property type="component" value="Unassembled WGS sequence"/>
</dbReference>
<keyword evidence="2 11" id="KW-0436">Ligase</keyword>
<dbReference type="RefSeq" id="WP_378118033.1">
    <property type="nucleotide sequence ID" value="NZ_JBHRTF010000003.1"/>
</dbReference>
<name>A0ABV7FH90_9GAMM</name>
<keyword evidence="4 11" id="KW-0479">Metal-binding</keyword>
<dbReference type="SMART" id="SM00278">
    <property type="entry name" value="HhH1"/>
    <property type="match status" value="4"/>
</dbReference>
<dbReference type="Gene3D" id="2.40.50.140">
    <property type="entry name" value="Nucleic acid-binding proteins"/>
    <property type="match status" value="1"/>
</dbReference>
<evidence type="ECO:0000256" key="4">
    <source>
        <dbReference type="ARBA" id="ARBA00022723"/>
    </source>
</evidence>
<feature type="binding site" evidence="11">
    <location>
        <position position="119"/>
    </location>
    <ligand>
        <name>NAD(+)</name>
        <dbReference type="ChEBI" id="CHEBI:57540"/>
    </ligand>
</feature>
<feature type="binding site" evidence="11">
    <location>
        <position position="142"/>
    </location>
    <ligand>
        <name>NAD(+)</name>
        <dbReference type="ChEBI" id="CHEBI:57540"/>
    </ligand>
</feature>
<feature type="binding site" evidence="11">
    <location>
        <position position="417"/>
    </location>
    <ligand>
        <name>Zn(2+)</name>
        <dbReference type="ChEBI" id="CHEBI:29105"/>
    </ligand>
</feature>
<keyword evidence="8 11" id="KW-0520">NAD</keyword>
<dbReference type="SMART" id="SM00292">
    <property type="entry name" value="BRCT"/>
    <property type="match status" value="1"/>
</dbReference>
<dbReference type="Pfam" id="PF12826">
    <property type="entry name" value="HHH_2"/>
    <property type="match status" value="1"/>
</dbReference>
<dbReference type="PROSITE" id="PS50172">
    <property type="entry name" value="BRCT"/>
    <property type="match status" value="1"/>
</dbReference>
<dbReference type="InterPro" id="IPR013840">
    <property type="entry name" value="DNAligase_N"/>
</dbReference>
<dbReference type="PANTHER" id="PTHR23389">
    <property type="entry name" value="CHROMOSOME TRANSMISSION FIDELITY FACTOR 18"/>
    <property type="match status" value="1"/>
</dbReference>
<dbReference type="InterPro" id="IPR001357">
    <property type="entry name" value="BRCT_dom"/>
</dbReference>
<feature type="binding site" evidence="11">
    <location>
        <position position="179"/>
    </location>
    <ligand>
        <name>NAD(+)</name>
        <dbReference type="ChEBI" id="CHEBI:57540"/>
    </ligand>
</feature>
<dbReference type="SMART" id="SM00532">
    <property type="entry name" value="LIGANc"/>
    <property type="match status" value="1"/>
</dbReference>
<keyword evidence="9 11" id="KW-0234">DNA repair</keyword>
<evidence type="ECO:0000256" key="7">
    <source>
        <dbReference type="ARBA" id="ARBA00022842"/>
    </source>
</evidence>
<evidence type="ECO:0000256" key="2">
    <source>
        <dbReference type="ARBA" id="ARBA00022598"/>
    </source>
</evidence>
<keyword evidence="15" id="KW-1185">Reference proteome</keyword>
<comment type="caution">
    <text evidence="11">Lacks conserved residue(s) required for the propagation of feature annotation.</text>
</comment>
<feature type="binding site" evidence="11">
    <location>
        <begin position="38"/>
        <end position="42"/>
    </location>
    <ligand>
        <name>NAD(+)</name>
        <dbReference type="ChEBI" id="CHEBI:57540"/>
    </ligand>
</feature>
<evidence type="ECO:0000256" key="1">
    <source>
        <dbReference type="ARBA" id="ARBA00004067"/>
    </source>
</evidence>
<accession>A0ABV7FH90</accession>
<dbReference type="Gene3D" id="3.30.470.30">
    <property type="entry name" value="DNA ligase/mRNA capping enzyme"/>
    <property type="match status" value="1"/>
</dbReference>
<evidence type="ECO:0000256" key="6">
    <source>
        <dbReference type="ARBA" id="ARBA00022833"/>
    </source>
</evidence>
<comment type="catalytic activity">
    <reaction evidence="10 11 12">
        <text>NAD(+) + (deoxyribonucleotide)n-3'-hydroxyl + 5'-phospho-(deoxyribonucleotide)m = (deoxyribonucleotide)n+m + AMP + beta-nicotinamide D-nucleotide.</text>
        <dbReference type="EC" id="6.5.1.2"/>
    </reaction>
</comment>
<evidence type="ECO:0000256" key="5">
    <source>
        <dbReference type="ARBA" id="ARBA00022763"/>
    </source>
</evidence>
<dbReference type="Gene3D" id="3.40.50.10190">
    <property type="entry name" value="BRCT domain"/>
    <property type="match status" value="1"/>
</dbReference>
<feature type="active site" description="N6-AMP-lysine intermediate" evidence="11">
    <location>
        <position position="121"/>
    </location>
</feature>
<keyword evidence="5 11" id="KW-0227">DNA damage</keyword>
<feature type="binding site" evidence="11">
    <location>
        <position position="296"/>
    </location>
    <ligand>
        <name>NAD(+)</name>
        <dbReference type="ChEBI" id="CHEBI:57540"/>
    </ligand>
</feature>
<dbReference type="Gene3D" id="1.10.287.610">
    <property type="entry name" value="Helix hairpin bin"/>
    <property type="match status" value="1"/>
</dbReference>
<dbReference type="EC" id="6.5.1.2" evidence="11 12"/>
<feature type="binding site" evidence="11">
    <location>
        <position position="414"/>
    </location>
    <ligand>
        <name>Zn(2+)</name>
        <dbReference type="ChEBI" id="CHEBI:29105"/>
    </ligand>
</feature>
<keyword evidence="7 11" id="KW-0460">Magnesium</keyword>
<dbReference type="SUPFAM" id="SSF47781">
    <property type="entry name" value="RuvA domain 2-like"/>
    <property type="match status" value="1"/>
</dbReference>
<dbReference type="PROSITE" id="PS01055">
    <property type="entry name" value="DNA_LIGASE_N1"/>
    <property type="match status" value="1"/>
</dbReference>
<dbReference type="SUPFAM" id="SSF52113">
    <property type="entry name" value="BRCT domain"/>
    <property type="match status" value="1"/>
</dbReference>
<dbReference type="InterPro" id="IPR010994">
    <property type="entry name" value="RuvA_2-like"/>
</dbReference>
<comment type="function">
    <text evidence="1 11">DNA ligase that catalyzes the formation of phosphodiester linkages between 5'-phosphoryl and 3'-hydroxyl groups in double-stranded DNA using NAD as a coenzyme and as the energy source for the reaction. It is essential for DNA replication and repair of damaged DNA.</text>
</comment>
<dbReference type="InterPro" id="IPR036420">
    <property type="entry name" value="BRCT_dom_sf"/>
</dbReference>
<dbReference type="Pfam" id="PF01653">
    <property type="entry name" value="DNA_ligase_aden"/>
    <property type="match status" value="1"/>
</dbReference>
<dbReference type="Pfam" id="PF00533">
    <property type="entry name" value="BRCT"/>
    <property type="match status" value="1"/>
</dbReference>
<evidence type="ECO:0000313" key="15">
    <source>
        <dbReference type="Proteomes" id="UP001595555"/>
    </source>
</evidence>
<sequence>MSTLPLFDNPAFEIAELRKQLNHHSYRYYALDNPEITDAEYDRLMQRLRELEEKNPLLITADSPTQRVGATPLPAFTTVVHELPMLSLDNAFSDEDLLAFNQRILDRLKINDDVEYACELKLDGIAVSLLYQDGLLVRGATRGDGTNGEDITLNVRTIKSIPLRLQGDGYPAVLEVRGEIYMPKAGFDSLNDKARAIGEKLFVNPRNAAAGSLRQLDPKVTASRPLEMCAYSVGWVDGGELPETHSGILTALKNWGFLTNRETQVAKNIQDAMGFYRRIGEKRDALAYDIDGIVFKVNSRELQEKLGFISRAPRWAIAYKFPAQEESTILLDVEFQVGRTGAVTPVARLQPVFVGGVTVSNATLHNRDEINRLNLKIGDTVIVRRAGDVIPQIVQVIESKRTVDARDIVFPNECPVCGSPVETVADEAVARCSGGLVCAAQRKEAIKHFASRKAMNIEGLGDKLVEQLVDSGLVNNLADIYSVTREQLASMDRMGEKSADNIILALEKSKATSLAKFIYALGIREVGEATARNFANYFGSFEALAEADQETLQQVPDVGPVVAHFVAEFFSQESNIAAVAALRNHGIYWENINVSSPEALPLSGLTYVLTGTLETLSRDDAKAKLLALGAKVAGSVSAKTDYVVAGPGAGSKLAKAEALGLKVMDETALVELLREHGQEL</sequence>
<dbReference type="CDD" id="cd00114">
    <property type="entry name" value="LIGANc"/>
    <property type="match status" value="1"/>
</dbReference>